<dbReference type="AlphaFoldDB" id="A0A0E0JF68"/>
<accession>A0A0E0JF68</accession>
<evidence type="ECO:0000313" key="2">
    <source>
        <dbReference type="EnsemblPlants" id="OPUNC01G05950.1"/>
    </source>
</evidence>
<reference evidence="2" key="2">
    <citation type="submission" date="2018-05" db="EMBL/GenBank/DDBJ databases">
        <title>OpunRS2 (Oryza punctata Reference Sequence Version 2).</title>
        <authorList>
            <person name="Zhang J."/>
            <person name="Kudrna D."/>
            <person name="Lee S."/>
            <person name="Talag J."/>
            <person name="Welchert J."/>
            <person name="Wing R.A."/>
        </authorList>
    </citation>
    <scope>NUCLEOTIDE SEQUENCE [LARGE SCALE GENOMIC DNA]</scope>
</reference>
<protein>
    <submittedName>
        <fullName evidence="2">Uncharacterized protein</fullName>
    </submittedName>
</protein>
<name>A0A0E0JF68_ORYPU</name>
<feature type="chain" id="PRO_5002363880" evidence="1">
    <location>
        <begin position="28"/>
        <end position="121"/>
    </location>
</feature>
<dbReference type="Proteomes" id="UP000026962">
    <property type="component" value="Chromosome 1"/>
</dbReference>
<dbReference type="Gramene" id="OPUNC01G05950.1">
    <property type="protein sequence ID" value="OPUNC01G05950.1"/>
    <property type="gene ID" value="OPUNC01G05950"/>
</dbReference>
<feature type="signal peptide" evidence="1">
    <location>
        <begin position="1"/>
        <end position="27"/>
    </location>
</feature>
<sequence length="121" mass="14051">MGSGIHRWTNGLLHPRLFFLVSPEAAAVAGSRLSVCLRSSKQYREIYLFGGIPALWKCQEPMCMMKKSLWSILSTPLDVYFPQMRRVFHRARELRMQDFQRPVASFSFGSLPKFRHRDSSL</sequence>
<evidence type="ECO:0000256" key="1">
    <source>
        <dbReference type="SAM" id="SignalP"/>
    </source>
</evidence>
<proteinExistence type="predicted"/>
<keyword evidence="3" id="KW-1185">Reference proteome</keyword>
<keyword evidence="1" id="KW-0732">Signal</keyword>
<evidence type="ECO:0000313" key="3">
    <source>
        <dbReference type="Proteomes" id="UP000026962"/>
    </source>
</evidence>
<reference evidence="2" key="1">
    <citation type="submission" date="2015-04" db="UniProtKB">
        <authorList>
            <consortium name="EnsemblPlants"/>
        </authorList>
    </citation>
    <scope>IDENTIFICATION</scope>
</reference>
<dbReference type="EnsemblPlants" id="OPUNC01G05950.1">
    <property type="protein sequence ID" value="OPUNC01G05950.1"/>
    <property type="gene ID" value="OPUNC01G05950"/>
</dbReference>
<dbReference type="HOGENOM" id="CLU_2041818_0_0_1"/>
<organism evidence="2">
    <name type="scientific">Oryza punctata</name>
    <name type="common">Red rice</name>
    <dbReference type="NCBI Taxonomy" id="4537"/>
    <lineage>
        <taxon>Eukaryota</taxon>
        <taxon>Viridiplantae</taxon>
        <taxon>Streptophyta</taxon>
        <taxon>Embryophyta</taxon>
        <taxon>Tracheophyta</taxon>
        <taxon>Spermatophyta</taxon>
        <taxon>Magnoliopsida</taxon>
        <taxon>Liliopsida</taxon>
        <taxon>Poales</taxon>
        <taxon>Poaceae</taxon>
        <taxon>BOP clade</taxon>
        <taxon>Oryzoideae</taxon>
        <taxon>Oryzeae</taxon>
        <taxon>Oryzinae</taxon>
        <taxon>Oryza</taxon>
    </lineage>
</organism>